<protein>
    <submittedName>
        <fullName evidence="2">Aldo/keto reductase</fullName>
    </submittedName>
</protein>
<dbReference type="Gene3D" id="3.20.20.100">
    <property type="entry name" value="NADP-dependent oxidoreductase domain"/>
    <property type="match status" value="1"/>
</dbReference>
<dbReference type="InterPro" id="IPR036812">
    <property type="entry name" value="NAD(P)_OxRdtase_dom_sf"/>
</dbReference>
<dbReference type="PANTHER" id="PTHR43312:SF2">
    <property type="entry name" value="OXIDOREDUCTASE"/>
    <property type="match status" value="1"/>
</dbReference>
<dbReference type="Proteomes" id="UP000660380">
    <property type="component" value="Unassembled WGS sequence"/>
</dbReference>
<sequence length="393" mass="44466">MLYRRFGRTELEMPVFSCGGMRYQYKWQDVPQSEIPSINQENLEATIRRSLEVGINHIETARGYGTSEMQLGQILPKFPREKLIVQTKVNPQADAKEFEGKIEKSLENLRLDYIDLLGLHGINNPETLDYCIRPGGCLDVVRKLQAQGKVKFIGFSTHGATDIIIEAINTSQFDYVNLHWYYINQNNWAAIEAANRHDMGVFIISPSDKGGKLYEPPQKLVNLCAPLSPMVFNDLFCLSHPEVHTLSLGALKPENFDEHLKTLELLDHASEILPSILAALEEEAIATLGEDWVKTWNVNLPTHEETPGNVNIPVILWLRNLAIAYDMLEYAKMRYNLLGNAGDWFPGNKADQVDKLNLQQCLIHSPHADKIPHFLAQAHQMLGGEAVTRLSQE</sequence>
<reference evidence="2 3" key="1">
    <citation type="journal article" date="2020" name="ISME J.">
        <title>Comparative genomics reveals insights into cyanobacterial evolution and habitat adaptation.</title>
        <authorList>
            <person name="Chen M.Y."/>
            <person name="Teng W.K."/>
            <person name="Zhao L."/>
            <person name="Hu C.X."/>
            <person name="Zhou Y.K."/>
            <person name="Han B.P."/>
            <person name="Song L.R."/>
            <person name="Shu W.S."/>
        </authorList>
    </citation>
    <scope>NUCLEOTIDE SEQUENCE [LARGE SCALE GENOMIC DNA]</scope>
    <source>
        <strain evidence="2 3">FACHB-248</strain>
    </source>
</reference>
<dbReference type="SUPFAM" id="SSF51430">
    <property type="entry name" value="NAD(P)-linked oxidoreductase"/>
    <property type="match status" value="1"/>
</dbReference>
<evidence type="ECO:0000313" key="3">
    <source>
        <dbReference type="Proteomes" id="UP000660380"/>
    </source>
</evidence>
<accession>A0ABR8GZN5</accession>
<keyword evidence="3" id="KW-1185">Reference proteome</keyword>
<proteinExistence type="predicted"/>
<name>A0ABR8GZN5_9CYAN</name>
<organism evidence="2 3">
    <name type="scientific">Scytonema hofmannii FACHB-248</name>
    <dbReference type="NCBI Taxonomy" id="1842502"/>
    <lineage>
        <taxon>Bacteria</taxon>
        <taxon>Bacillati</taxon>
        <taxon>Cyanobacteriota</taxon>
        <taxon>Cyanophyceae</taxon>
        <taxon>Nostocales</taxon>
        <taxon>Scytonemataceae</taxon>
        <taxon>Scytonema</taxon>
    </lineage>
</organism>
<dbReference type="InterPro" id="IPR053135">
    <property type="entry name" value="AKR2_Oxidoreductase"/>
</dbReference>
<evidence type="ECO:0000313" key="2">
    <source>
        <dbReference type="EMBL" id="MBD2608662.1"/>
    </source>
</evidence>
<evidence type="ECO:0000259" key="1">
    <source>
        <dbReference type="Pfam" id="PF00248"/>
    </source>
</evidence>
<dbReference type="InterPro" id="IPR020471">
    <property type="entry name" value="AKR"/>
</dbReference>
<dbReference type="Pfam" id="PF00248">
    <property type="entry name" value="Aldo_ket_red"/>
    <property type="match status" value="1"/>
</dbReference>
<dbReference type="RefSeq" id="WP_029637237.1">
    <property type="nucleotide sequence ID" value="NZ_JACJTA010000103.1"/>
</dbReference>
<dbReference type="PANTHER" id="PTHR43312">
    <property type="entry name" value="D-THREO-ALDOSE 1-DEHYDROGENASE"/>
    <property type="match status" value="1"/>
</dbReference>
<feature type="domain" description="NADP-dependent oxidoreductase" evidence="1">
    <location>
        <begin position="19"/>
        <end position="201"/>
    </location>
</feature>
<dbReference type="EMBL" id="JACJTA010000103">
    <property type="protein sequence ID" value="MBD2608662.1"/>
    <property type="molecule type" value="Genomic_DNA"/>
</dbReference>
<dbReference type="PRINTS" id="PR00069">
    <property type="entry name" value="ALDKETRDTASE"/>
</dbReference>
<gene>
    <name evidence="2" type="ORF">H6G81_30145</name>
</gene>
<comment type="caution">
    <text evidence="2">The sequence shown here is derived from an EMBL/GenBank/DDBJ whole genome shotgun (WGS) entry which is preliminary data.</text>
</comment>
<dbReference type="CDD" id="cd19096">
    <property type="entry name" value="AKR_Fe-S_oxidoreductase"/>
    <property type="match status" value="1"/>
</dbReference>
<dbReference type="InterPro" id="IPR023210">
    <property type="entry name" value="NADP_OxRdtase_dom"/>
</dbReference>